<reference evidence="5 6" key="1">
    <citation type="journal article" date="2014" name="Am. J. Bot.">
        <title>Genome assembly and annotation for red clover (Trifolium pratense; Fabaceae).</title>
        <authorList>
            <person name="Istvanek J."/>
            <person name="Jaros M."/>
            <person name="Krenek A."/>
            <person name="Repkova J."/>
        </authorList>
    </citation>
    <scope>NUCLEOTIDE SEQUENCE [LARGE SCALE GENOMIC DNA]</scope>
    <source>
        <strain evidence="6">cv. Tatra</strain>
        <tissue evidence="5">Young leaves</tissue>
    </source>
</reference>
<organism evidence="5 6">
    <name type="scientific">Trifolium pratense</name>
    <name type="common">Red clover</name>
    <dbReference type="NCBI Taxonomy" id="57577"/>
    <lineage>
        <taxon>Eukaryota</taxon>
        <taxon>Viridiplantae</taxon>
        <taxon>Streptophyta</taxon>
        <taxon>Embryophyta</taxon>
        <taxon>Tracheophyta</taxon>
        <taxon>Spermatophyta</taxon>
        <taxon>Magnoliopsida</taxon>
        <taxon>eudicotyledons</taxon>
        <taxon>Gunneridae</taxon>
        <taxon>Pentapetalae</taxon>
        <taxon>rosids</taxon>
        <taxon>fabids</taxon>
        <taxon>Fabales</taxon>
        <taxon>Fabaceae</taxon>
        <taxon>Papilionoideae</taxon>
        <taxon>50 kb inversion clade</taxon>
        <taxon>NPAAA clade</taxon>
        <taxon>Hologalegina</taxon>
        <taxon>IRL clade</taxon>
        <taxon>Trifolieae</taxon>
        <taxon>Trifolium</taxon>
    </lineage>
</organism>
<dbReference type="EMBL" id="ASHM01091418">
    <property type="protein sequence ID" value="PNX63786.1"/>
    <property type="molecule type" value="Genomic_DNA"/>
</dbReference>
<dbReference type="AlphaFoldDB" id="A0A2K3KBW4"/>
<evidence type="ECO:0000256" key="3">
    <source>
        <dbReference type="ARBA" id="ARBA00022821"/>
    </source>
</evidence>
<protein>
    <submittedName>
        <fullName evidence="5">Putative CC-NBS-LRR resistance protein</fullName>
    </submittedName>
</protein>
<feature type="non-terminal residue" evidence="5">
    <location>
        <position position="88"/>
    </location>
</feature>
<comment type="caution">
    <text evidence="5">The sequence shown here is derived from an EMBL/GenBank/DDBJ whole genome shotgun (WGS) entry which is preliminary data.</text>
</comment>
<reference evidence="5 6" key="2">
    <citation type="journal article" date="2017" name="Front. Plant Sci.">
        <title>Gene Classification and Mining of Molecular Markers Useful in Red Clover (Trifolium pratense) Breeding.</title>
        <authorList>
            <person name="Istvanek J."/>
            <person name="Dluhosova J."/>
            <person name="Dluhos P."/>
            <person name="Patkova L."/>
            <person name="Nedelnik J."/>
            <person name="Repkova J."/>
        </authorList>
    </citation>
    <scope>NUCLEOTIDE SEQUENCE [LARGE SCALE GENOMIC DNA]</scope>
    <source>
        <strain evidence="6">cv. Tatra</strain>
        <tissue evidence="5">Young leaves</tissue>
    </source>
</reference>
<keyword evidence="2" id="KW-0547">Nucleotide-binding</keyword>
<evidence type="ECO:0000259" key="4">
    <source>
        <dbReference type="Pfam" id="PF18052"/>
    </source>
</evidence>
<dbReference type="GO" id="GO:0006952">
    <property type="term" value="P:defense response"/>
    <property type="evidence" value="ECO:0007669"/>
    <property type="project" value="UniProtKB-KW"/>
</dbReference>
<feature type="domain" description="Disease resistance N-terminal" evidence="4">
    <location>
        <begin position="6"/>
        <end position="84"/>
    </location>
</feature>
<name>A0A2K3KBW4_TRIPR</name>
<dbReference type="STRING" id="57577.A0A2K3KBW4"/>
<evidence type="ECO:0000313" key="5">
    <source>
        <dbReference type="EMBL" id="PNX63786.1"/>
    </source>
</evidence>
<dbReference type="GO" id="GO:0000166">
    <property type="term" value="F:nucleotide binding"/>
    <property type="evidence" value="ECO:0007669"/>
    <property type="project" value="UniProtKB-KW"/>
</dbReference>
<evidence type="ECO:0000256" key="1">
    <source>
        <dbReference type="ARBA" id="ARBA00022737"/>
    </source>
</evidence>
<dbReference type="Gene3D" id="1.20.5.4130">
    <property type="match status" value="1"/>
</dbReference>
<dbReference type="Pfam" id="PF18052">
    <property type="entry name" value="Rx_N"/>
    <property type="match status" value="1"/>
</dbReference>
<gene>
    <name evidence="5" type="ORF">L195_g053686</name>
</gene>
<accession>A0A2K3KBW4</accession>
<sequence length="88" mass="10170">MVGRAFLSSVFQAIRERLSSKDFRDYFDDGLVKIFEITLDSINEVLDDAETKQYRDTNVKNWLDDLNHEVYEVDQLLDVIAADAQPKG</sequence>
<dbReference type="Proteomes" id="UP000236291">
    <property type="component" value="Unassembled WGS sequence"/>
</dbReference>
<evidence type="ECO:0000313" key="6">
    <source>
        <dbReference type="Proteomes" id="UP000236291"/>
    </source>
</evidence>
<keyword evidence="3" id="KW-0611">Plant defense</keyword>
<keyword evidence="1" id="KW-0677">Repeat</keyword>
<proteinExistence type="predicted"/>
<evidence type="ECO:0000256" key="2">
    <source>
        <dbReference type="ARBA" id="ARBA00022741"/>
    </source>
</evidence>
<dbReference type="InterPro" id="IPR041118">
    <property type="entry name" value="Rx_N"/>
</dbReference>